<dbReference type="InterPro" id="IPR003607">
    <property type="entry name" value="HD/PDEase_dom"/>
</dbReference>
<accession>A0A0A3IKT7</accession>
<evidence type="ECO:0000259" key="1">
    <source>
        <dbReference type="SMART" id="SM00471"/>
    </source>
</evidence>
<dbReference type="EMBL" id="JPVP01000054">
    <property type="protein sequence ID" value="KGR85371.1"/>
    <property type="molecule type" value="Genomic_DNA"/>
</dbReference>
<feature type="domain" description="HD/PDEase" evidence="1">
    <location>
        <begin position="45"/>
        <end position="159"/>
    </location>
</feature>
<keyword evidence="3" id="KW-1185">Reference proteome</keyword>
<dbReference type="Gene3D" id="1.10.3210.10">
    <property type="entry name" value="Hypothetical protein af1432"/>
    <property type="match status" value="1"/>
</dbReference>
<dbReference type="SMART" id="SM00471">
    <property type="entry name" value="HDc"/>
    <property type="match status" value="1"/>
</dbReference>
<dbReference type="CDD" id="cd00077">
    <property type="entry name" value="HDc"/>
    <property type="match status" value="1"/>
</dbReference>
<sequence>MQIIDEIYGTYMIDGVLKELILSEPLQRLKGIYQGGASYFVNESWNVTRYDHSVGVMLLIQRLGGSIEEQIAGLLHDVSHTAFSHVIDFALHNKEENFHEEIYEQIIMASDIPHILTAYGYNYKELLDETRWTLLEQPAPELCADRIDYTLRDMYRYGNISMEEIHSFLEALFVLGGKVYIGDVKTAEWFVRTYYMEVIDFFLNPLNVYGYDVLARTLKLALDQQLITIDTLLGRDEEVMALLRSLDDHDIKGLLDGLHPLVDVIEDRYNYDIHVIGKMRCIDPSIPINGQLVRSSSVSQEIVKMNQAAKQKAEEGMFVKVQSASK</sequence>
<dbReference type="GO" id="GO:0006203">
    <property type="term" value="P:dGTP catabolic process"/>
    <property type="evidence" value="ECO:0007669"/>
    <property type="project" value="TreeGrafter"/>
</dbReference>
<evidence type="ECO:0000313" key="2">
    <source>
        <dbReference type="EMBL" id="KGR85371.1"/>
    </source>
</evidence>
<dbReference type="PANTHER" id="PTHR11373:SF41">
    <property type="entry name" value="METAL-DEPENDENT PHOSPHOHYDROLASE"/>
    <property type="match status" value="1"/>
</dbReference>
<organism evidence="2 3">
    <name type="scientific">Lysinibacillus odysseyi 34hs-1 = NBRC 100172</name>
    <dbReference type="NCBI Taxonomy" id="1220589"/>
    <lineage>
        <taxon>Bacteria</taxon>
        <taxon>Bacillati</taxon>
        <taxon>Bacillota</taxon>
        <taxon>Bacilli</taxon>
        <taxon>Bacillales</taxon>
        <taxon>Bacillaceae</taxon>
        <taxon>Lysinibacillus</taxon>
    </lineage>
</organism>
<dbReference type="OrthoDB" id="9814017at2"/>
<dbReference type="Proteomes" id="UP000030437">
    <property type="component" value="Unassembled WGS sequence"/>
</dbReference>
<dbReference type="InterPro" id="IPR006674">
    <property type="entry name" value="HD_domain"/>
</dbReference>
<dbReference type="SUPFAM" id="SSF109604">
    <property type="entry name" value="HD-domain/PDEase-like"/>
    <property type="match status" value="1"/>
</dbReference>
<dbReference type="eggNOG" id="COG1078">
    <property type="taxonomic scope" value="Bacteria"/>
</dbReference>
<protein>
    <recommendedName>
        <fullName evidence="1">HD/PDEase domain-containing protein</fullName>
    </recommendedName>
</protein>
<proteinExistence type="predicted"/>
<dbReference type="FunFam" id="1.10.3210.10:FF:000026">
    <property type="entry name" value="Metal-dependent phosphohydrolase"/>
    <property type="match status" value="1"/>
</dbReference>
<dbReference type="Pfam" id="PF01966">
    <property type="entry name" value="HD"/>
    <property type="match status" value="1"/>
</dbReference>
<name>A0A0A3IKT7_9BACI</name>
<dbReference type="GO" id="GO:0008832">
    <property type="term" value="F:dGTPase activity"/>
    <property type="evidence" value="ECO:0007669"/>
    <property type="project" value="TreeGrafter"/>
</dbReference>
<dbReference type="PANTHER" id="PTHR11373">
    <property type="entry name" value="DEOXYNUCLEOSIDE TRIPHOSPHATE TRIPHOSPHOHYDROLASE"/>
    <property type="match status" value="1"/>
</dbReference>
<reference evidence="2 3" key="1">
    <citation type="submission" date="2014-02" db="EMBL/GenBank/DDBJ databases">
        <title>Draft genome sequence of Lysinibacillus odysseyi NBRC 100172.</title>
        <authorList>
            <person name="Zhang F."/>
            <person name="Wang G."/>
            <person name="Zhang L."/>
        </authorList>
    </citation>
    <scope>NUCLEOTIDE SEQUENCE [LARGE SCALE GENOMIC DNA]</scope>
    <source>
        <strain evidence="2 3">NBRC 100172</strain>
    </source>
</reference>
<dbReference type="STRING" id="1220589.CD32_09050"/>
<comment type="caution">
    <text evidence="2">The sequence shown here is derived from an EMBL/GenBank/DDBJ whole genome shotgun (WGS) entry which is preliminary data.</text>
</comment>
<evidence type="ECO:0000313" key="3">
    <source>
        <dbReference type="Proteomes" id="UP000030437"/>
    </source>
</evidence>
<gene>
    <name evidence="2" type="ORF">CD32_09050</name>
</gene>
<dbReference type="InterPro" id="IPR050135">
    <property type="entry name" value="dGTPase-like"/>
</dbReference>
<dbReference type="RefSeq" id="WP_036153702.1">
    <property type="nucleotide sequence ID" value="NZ_AVCX01000007.1"/>
</dbReference>
<dbReference type="AlphaFoldDB" id="A0A0A3IKT7"/>